<reference evidence="2" key="1">
    <citation type="submission" date="2015-02" db="EMBL/GenBank/DDBJ databases">
        <title>Characterization of two novel Thaumarchaeota isolated from the Northern Adriatic Sea.</title>
        <authorList>
            <person name="Bayer B."/>
            <person name="Vojvoda J."/>
            <person name="Offre P."/>
            <person name="Srivastava A."/>
            <person name="Elisabeth N."/>
            <person name="Garcia J.A.L."/>
            <person name="Schleper C."/>
            <person name="Herndl G.J."/>
        </authorList>
    </citation>
    <scope>NUCLEOTIDE SEQUENCE [LARGE SCALE GENOMIC DNA]</scope>
    <source>
        <strain evidence="2">D3C</strain>
    </source>
</reference>
<name>A0A0C5BRV2_9ARCH</name>
<evidence type="ECO:0000313" key="2">
    <source>
        <dbReference type="Proteomes" id="UP000032027"/>
    </source>
</evidence>
<protein>
    <submittedName>
        <fullName evidence="1">Uncharacterized protein</fullName>
    </submittedName>
</protein>
<organism evidence="1 2">
    <name type="scientific">Nitrosopumilus piranensis</name>
    <dbReference type="NCBI Taxonomy" id="1582439"/>
    <lineage>
        <taxon>Archaea</taxon>
        <taxon>Nitrososphaerota</taxon>
        <taxon>Nitrososphaeria</taxon>
        <taxon>Nitrosopumilales</taxon>
        <taxon>Nitrosopumilaceae</taxon>
        <taxon>Nitrosopumilus</taxon>
    </lineage>
</organism>
<reference evidence="1 2" key="3">
    <citation type="journal article" date="2019" name="Int. J. Syst. Evol. Microbiol.">
        <title>Nitrosopumilus adriaticus sp. nov. and Nitrosopumilus piranensis sp. nov., two ammonia-oxidizing archaea from the Adriatic Sea and members of the class Nitrososphaeria.</title>
        <authorList>
            <person name="Bayer B."/>
            <person name="Vojvoda J."/>
            <person name="Reinthaler T."/>
            <person name="Reyes C."/>
            <person name="Pinto M."/>
            <person name="Herndl G.J."/>
        </authorList>
    </citation>
    <scope>NUCLEOTIDE SEQUENCE [LARGE SCALE GENOMIC DNA]</scope>
    <source>
        <strain evidence="1 2">D3C</strain>
    </source>
</reference>
<proteinExistence type="predicted"/>
<dbReference type="EMBL" id="CP010868">
    <property type="protein sequence ID" value="AJM92473.1"/>
    <property type="molecule type" value="Genomic_DNA"/>
</dbReference>
<keyword evidence="2" id="KW-1185">Reference proteome</keyword>
<dbReference type="Proteomes" id="UP000032027">
    <property type="component" value="Chromosome"/>
</dbReference>
<dbReference type="STRING" id="1582439.NPIRD3C_1261"/>
<dbReference type="RefSeq" id="WP_237087620.1">
    <property type="nucleotide sequence ID" value="NZ_CP010868.1"/>
</dbReference>
<dbReference type="GeneID" id="41600398"/>
<dbReference type="PATRIC" id="fig|1582439.9.peg.1300"/>
<gene>
    <name evidence="1" type="ORF">NPIRD3C_1261</name>
</gene>
<sequence length="54" mass="6576">MREIHLKLNDQDYFGFLSVATEDNLTVEEKLKQIINYHLIVYRNKQKLKNEHLM</sequence>
<dbReference type="KEGG" id="nid:NPIRD3C_1261"/>
<reference evidence="1 2" key="2">
    <citation type="journal article" date="2016" name="ISME J.">
        <title>Physiological and genomic characterization of two novel marine thaumarchaeal strains indicates niche differentiation.</title>
        <authorList>
            <person name="Bayer B."/>
            <person name="Vojvoda J."/>
            <person name="Offre P."/>
            <person name="Alves R.J."/>
            <person name="Elisabeth N.H."/>
            <person name="Garcia J.A."/>
            <person name="Volland J.M."/>
            <person name="Srivastava A."/>
            <person name="Schleper C."/>
            <person name="Herndl G.J."/>
        </authorList>
    </citation>
    <scope>NUCLEOTIDE SEQUENCE [LARGE SCALE GENOMIC DNA]</scope>
    <source>
        <strain evidence="1 2">D3C</strain>
    </source>
</reference>
<dbReference type="HOGENOM" id="CLU_3038872_0_0_2"/>
<evidence type="ECO:0000313" key="1">
    <source>
        <dbReference type="EMBL" id="AJM92473.1"/>
    </source>
</evidence>
<accession>A0A0C5BRV2</accession>
<dbReference type="AlphaFoldDB" id="A0A0C5BRV2"/>